<keyword evidence="2" id="KW-1133">Transmembrane helix</keyword>
<feature type="transmembrane region" description="Helical" evidence="2">
    <location>
        <begin position="261"/>
        <end position="280"/>
    </location>
</feature>
<evidence type="ECO:0000313" key="4">
    <source>
        <dbReference type="Proteomes" id="UP000799757"/>
    </source>
</evidence>
<dbReference type="PANTHER" id="PTHR37577:SF1">
    <property type="entry name" value="INTEGRAL MEMBRANE PROTEIN"/>
    <property type="match status" value="1"/>
</dbReference>
<evidence type="ECO:0000256" key="2">
    <source>
        <dbReference type="SAM" id="Phobius"/>
    </source>
</evidence>
<name>A0A6A6XDH4_9PLEO</name>
<proteinExistence type="predicted"/>
<sequence length="399" mass="44370">MRFGAQECVPHGGDKYCWLPEEFEGDGDIAGPGVLFAFVVGAAISLISALVVLIFEGIERFRREHPGAHAARDFFDSLVVGFSDTQLITSLALLASTYFRLGCKISAYHYDLVCNLVLISSAAHIGPVAVMHRYYDRFKGLGILRFCLILPSFVLTWILIAKRNDSNIFPTYKPNSTPGGNNTALVLHAACLIDHPGAKQAHDFHNFTASIYWTTWFTNTTISVPSNSSSQFTNSTILTNRTIPAYSNFSSDDTLKDPGDMTAFGFLTGAFVLTSLLSVAQKYVHKTNLEQKTLDAIHRAAVILKTAALITCFGIAIWSYTRFQTLHSWMQKSDWLRDDDAERSPDSFGQLVPLVLLALPFLTIFEQLVAQSPDKDSDQEKNDNESTSNMRLRSMEQDR</sequence>
<accession>A0A6A6XDH4</accession>
<keyword evidence="2" id="KW-0812">Transmembrane</keyword>
<protein>
    <submittedName>
        <fullName evidence="3">Uncharacterized protein</fullName>
    </submittedName>
</protein>
<feature type="transmembrane region" description="Helical" evidence="2">
    <location>
        <begin position="29"/>
        <end position="55"/>
    </location>
</feature>
<keyword evidence="4" id="KW-1185">Reference proteome</keyword>
<dbReference type="OrthoDB" id="5427664at2759"/>
<feature type="region of interest" description="Disordered" evidence="1">
    <location>
        <begin position="372"/>
        <end position="399"/>
    </location>
</feature>
<dbReference type="Proteomes" id="UP000799757">
    <property type="component" value="Unassembled WGS sequence"/>
</dbReference>
<reference evidence="3" key="1">
    <citation type="journal article" date="2020" name="Stud. Mycol.">
        <title>101 Dothideomycetes genomes: a test case for predicting lifestyles and emergence of pathogens.</title>
        <authorList>
            <person name="Haridas S."/>
            <person name="Albert R."/>
            <person name="Binder M."/>
            <person name="Bloem J."/>
            <person name="Labutti K."/>
            <person name="Salamov A."/>
            <person name="Andreopoulos B."/>
            <person name="Baker S."/>
            <person name="Barry K."/>
            <person name="Bills G."/>
            <person name="Bluhm B."/>
            <person name="Cannon C."/>
            <person name="Castanera R."/>
            <person name="Culley D."/>
            <person name="Daum C."/>
            <person name="Ezra D."/>
            <person name="Gonzalez J."/>
            <person name="Henrissat B."/>
            <person name="Kuo A."/>
            <person name="Liang C."/>
            <person name="Lipzen A."/>
            <person name="Lutzoni F."/>
            <person name="Magnuson J."/>
            <person name="Mondo S."/>
            <person name="Nolan M."/>
            <person name="Ohm R."/>
            <person name="Pangilinan J."/>
            <person name="Park H.-J."/>
            <person name="Ramirez L."/>
            <person name="Alfaro M."/>
            <person name="Sun H."/>
            <person name="Tritt A."/>
            <person name="Yoshinaga Y."/>
            <person name="Zwiers L.-H."/>
            <person name="Turgeon B."/>
            <person name="Goodwin S."/>
            <person name="Spatafora J."/>
            <person name="Crous P."/>
            <person name="Grigoriev I."/>
        </authorList>
    </citation>
    <scope>NUCLEOTIDE SEQUENCE</scope>
    <source>
        <strain evidence="3">CBS 109.77</strain>
    </source>
</reference>
<organism evidence="3 4">
    <name type="scientific">Melanomma pulvis-pyrius CBS 109.77</name>
    <dbReference type="NCBI Taxonomy" id="1314802"/>
    <lineage>
        <taxon>Eukaryota</taxon>
        <taxon>Fungi</taxon>
        <taxon>Dikarya</taxon>
        <taxon>Ascomycota</taxon>
        <taxon>Pezizomycotina</taxon>
        <taxon>Dothideomycetes</taxon>
        <taxon>Pleosporomycetidae</taxon>
        <taxon>Pleosporales</taxon>
        <taxon>Melanommataceae</taxon>
        <taxon>Melanomma</taxon>
    </lineage>
</organism>
<feature type="transmembrane region" description="Helical" evidence="2">
    <location>
        <begin position="142"/>
        <end position="160"/>
    </location>
</feature>
<gene>
    <name evidence="3" type="ORF">K505DRAFT_360974</name>
</gene>
<keyword evidence="2" id="KW-0472">Membrane</keyword>
<feature type="transmembrane region" description="Helical" evidence="2">
    <location>
        <begin position="347"/>
        <end position="365"/>
    </location>
</feature>
<dbReference type="InterPro" id="IPR053018">
    <property type="entry name" value="Elsinochrome_Biosynth-Asso"/>
</dbReference>
<feature type="transmembrane region" description="Helical" evidence="2">
    <location>
        <begin position="301"/>
        <end position="320"/>
    </location>
</feature>
<feature type="compositionally biased region" description="Basic and acidic residues" evidence="1">
    <location>
        <begin position="373"/>
        <end position="384"/>
    </location>
</feature>
<dbReference type="EMBL" id="MU001887">
    <property type="protein sequence ID" value="KAF2794539.1"/>
    <property type="molecule type" value="Genomic_DNA"/>
</dbReference>
<evidence type="ECO:0000256" key="1">
    <source>
        <dbReference type="SAM" id="MobiDB-lite"/>
    </source>
</evidence>
<dbReference type="AlphaFoldDB" id="A0A6A6XDH4"/>
<dbReference type="PANTHER" id="PTHR37577">
    <property type="entry name" value="INTEGRAL MEMBRANE PROTEIN"/>
    <property type="match status" value="1"/>
</dbReference>
<evidence type="ECO:0000313" key="3">
    <source>
        <dbReference type="EMBL" id="KAF2794539.1"/>
    </source>
</evidence>